<dbReference type="AlphaFoldDB" id="A0A9D1EDQ3"/>
<sequence>MGFFKTPEEMYLHTSKRFKRDADRHWAMAKNGEGDYHYGKARWCYEQVRENERKARKAAKEGWTFSKRGKK</sequence>
<dbReference type="EMBL" id="DVHN01000061">
    <property type="protein sequence ID" value="HIR88389.1"/>
    <property type="molecule type" value="Genomic_DNA"/>
</dbReference>
<name>A0A9D1EDQ3_9FIRM</name>
<proteinExistence type="predicted"/>
<comment type="caution">
    <text evidence="1">The sequence shown here is derived from an EMBL/GenBank/DDBJ whole genome shotgun (WGS) entry which is preliminary data.</text>
</comment>
<evidence type="ECO:0000313" key="1">
    <source>
        <dbReference type="EMBL" id="HIR88389.1"/>
    </source>
</evidence>
<gene>
    <name evidence="1" type="ORF">IAC96_05500</name>
</gene>
<reference evidence="1" key="1">
    <citation type="submission" date="2020-10" db="EMBL/GenBank/DDBJ databases">
        <authorList>
            <person name="Gilroy R."/>
        </authorList>
    </citation>
    <scope>NUCLEOTIDE SEQUENCE</scope>
    <source>
        <strain evidence="1">ChiW13-3771</strain>
    </source>
</reference>
<dbReference type="Proteomes" id="UP000824201">
    <property type="component" value="Unassembled WGS sequence"/>
</dbReference>
<evidence type="ECO:0000313" key="2">
    <source>
        <dbReference type="Proteomes" id="UP000824201"/>
    </source>
</evidence>
<reference evidence="1" key="2">
    <citation type="journal article" date="2021" name="PeerJ">
        <title>Extensive microbial diversity within the chicken gut microbiome revealed by metagenomics and culture.</title>
        <authorList>
            <person name="Gilroy R."/>
            <person name="Ravi A."/>
            <person name="Getino M."/>
            <person name="Pursley I."/>
            <person name="Horton D.L."/>
            <person name="Alikhan N.F."/>
            <person name="Baker D."/>
            <person name="Gharbi K."/>
            <person name="Hall N."/>
            <person name="Watson M."/>
            <person name="Adriaenssens E.M."/>
            <person name="Foster-Nyarko E."/>
            <person name="Jarju S."/>
            <person name="Secka A."/>
            <person name="Antonio M."/>
            <person name="Oren A."/>
            <person name="Chaudhuri R.R."/>
            <person name="La Ragione R."/>
            <person name="Hildebrand F."/>
            <person name="Pallen M.J."/>
        </authorList>
    </citation>
    <scope>NUCLEOTIDE SEQUENCE</scope>
    <source>
        <strain evidence="1">ChiW13-3771</strain>
    </source>
</reference>
<accession>A0A9D1EDQ3</accession>
<protein>
    <submittedName>
        <fullName evidence="1">Uncharacterized protein</fullName>
    </submittedName>
</protein>
<organism evidence="1 2">
    <name type="scientific">Candidatus Fimimorpha faecalis</name>
    <dbReference type="NCBI Taxonomy" id="2840824"/>
    <lineage>
        <taxon>Bacteria</taxon>
        <taxon>Bacillati</taxon>
        <taxon>Bacillota</taxon>
        <taxon>Clostridia</taxon>
        <taxon>Eubacteriales</taxon>
        <taxon>Candidatus Fimimorpha</taxon>
    </lineage>
</organism>